<dbReference type="EMBL" id="JACXVP010000009">
    <property type="protein sequence ID" value="KAG5586264.1"/>
    <property type="molecule type" value="Genomic_DNA"/>
</dbReference>
<accession>A0A9J5XH58</accession>
<dbReference type="AlphaFoldDB" id="A0A9J5XH58"/>
<name>A0A9J5XH58_SOLCO</name>
<proteinExistence type="predicted"/>
<reference evidence="1 2" key="1">
    <citation type="submission" date="2020-09" db="EMBL/GenBank/DDBJ databases">
        <title>De no assembly of potato wild relative species, Solanum commersonii.</title>
        <authorList>
            <person name="Cho K."/>
        </authorList>
    </citation>
    <scope>NUCLEOTIDE SEQUENCE [LARGE SCALE GENOMIC DNA]</scope>
    <source>
        <strain evidence="1">LZ3.2</strain>
        <tissue evidence="1">Leaf</tissue>
    </source>
</reference>
<sequence>MEEHIIMPIQAFHGKVSSHQPKLPWKVSPSLRLLDFQGVTISHSGGIPVFTDGAAGDFLATSVKITNELDDPPFGQLIAFNVLPFASSLSGSLGGIVLLRGTDRDPPTAPFLAF</sequence>
<evidence type="ECO:0000313" key="2">
    <source>
        <dbReference type="Proteomes" id="UP000824120"/>
    </source>
</evidence>
<comment type="caution">
    <text evidence="1">The sequence shown here is derived from an EMBL/GenBank/DDBJ whole genome shotgun (WGS) entry which is preliminary data.</text>
</comment>
<evidence type="ECO:0000313" key="1">
    <source>
        <dbReference type="EMBL" id="KAG5586264.1"/>
    </source>
</evidence>
<protein>
    <submittedName>
        <fullName evidence="1">Uncharacterized protein</fullName>
    </submittedName>
</protein>
<organism evidence="1 2">
    <name type="scientific">Solanum commersonii</name>
    <name type="common">Commerson's wild potato</name>
    <name type="synonym">Commerson's nightshade</name>
    <dbReference type="NCBI Taxonomy" id="4109"/>
    <lineage>
        <taxon>Eukaryota</taxon>
        <taxon>Viridiplantae</taxon>
        <taxon>Streptophyta</taxon>
        <taxon>Embryophyta</taxon>
        <taxon>Tracheophyta</taxon>
        <taxon>Spermatophyta</taxon>
        <taxon>Magnoliopsida</taxon>
        <taxon>eudicotyledons</taxon>
        <taxon>Gunneridae</taxon>
        <taxon>Pentapetalae</taxon>
        <taxon>asterids</taxon>
        <taxon>lamiids</taxon>
        <taxon>Solanales</taxon>
        <taxon>Solanaceae</taxon>
        <taxon>Solanoideae</taxon>
        <taxon>Solaneae</taxon>
        <taxon>Solanum</taxon>
    </lineage>
</organism>
<gene>
    <name evidence="1" type="ORF">H5410_046698</name>
</gene>
<dbReference type="Proteomes" id="UP000824120">
    <property type="component" value="Chromosome 9"/>
</dbReference>
<keyword evidence="2" id="KW-1185">Reference proteome</keyword>